<dbReference type="InterPro" id="IPR035986">
    <property type="entry name" value="PKD_dom_sf"/>
</dbReference>
<dbReference type="InterPro" id="IPR000601">
    <property type="entry name" value="PKD_dom"/>
</dbReference>
<dbReference type="RefSeq" id="WP_267677074.1">
    <property type="nucleotide sequence ID" value="NZ_CP113088.1"/>
</dbReference>
<keyword evidence="3" id="KW-1185">Reference proteome</keyword>
<dbReference type="EMBL" id="CP113088">
    <property type="protein sequence ID" value="WAC02476.1"/>
    <property type="molecule type" value="Genomic_DNA"/>
</dbReference>
<dbReference type="PROSITE" id="PS50093">
    <property type="entry name" value="PKD"/>
    <property type="match status" value="1"/>
</dbReference>
<dbReference type="SUPFAM" id="SSF49299">
    <property type="entry name" value="PKD domain"/>
    <property type="match status" value="2"/>
</dbReference>
<evidence type="ECO:0000259" key="1">
    <source>
        <dbReference type="PROSITE" id="PS50093"/>
    </source>
</evidence>
<evidence type="ECO:0000313" key="3">
    <source>
        <dbReference type="Proteomes" id="UP001164705"/>
    </source>
</evidence>
<protein>
    <recommendedName>
        <fullName evidence="1">PKD domain-containing protein</fullName>
    </recommendedName>
</protein>
<accession>A0A9E8MWT2</accession>
<dbReference type="Gene3D" id="2.60.40.10">
    <property type="entry name" value="Immunoglobulins"/>
    <property type="match status" value="1"/>
</dbReference>
<evidence type="ECO:0000313" key="2">
    <source>
        <dbReference type="EMBL" id="WAC02476.1"/>
    </source>
</evidence>
<dbReference type="AlphaFoldDB" id="A0A9E8MWT2"/>
<organism evidence="2 3">
    <name type="scientific">Lacinutrix neustonica</name>
    <dbReference type="NCBI Taxonomy" id="2980107"/>
    <lineage>
        <taxon>Bacteria</taxon>
        <taxon>Pseudomonadati</taxon>
        <taxon>Bacteroidota</taxon>
        <taxon>Flavobacteriia</taxon>
        <taxon>Flavobacteriales</taxon>
        <taxon>Flavobacteriaceae</taxon>
        <taxon>Lacinutrix</taxon>
    </lineage>
</organism>
<reference evidence="2" key="1">
    <citation type="submission" date="2022-11" db="EMBL/GenBank/DDBJ databases">
        <title>Lacinutrix neustonica HL-RS19T sp. nov., isolated from the surface microlayer sample of brackish Lake Shihwa.</title>
        <authorList>
            <person name="Choi J.Y."/>
            <person name="Hwang C.Y."/>
        </authorList>
    </citation>
    <scope>NUCLEOTIDE SEQUENCE</scope>
    <source>
        <strain evidence="2">HL-RS19</strain>
    </source>
</reference>
<dbReference type="Proteomes" id="UP001164705">
    <property type="component" value="Chromosome"/>
</dbReference>
<name>A0A9E8MWT2_9FLAO</name>
<sequence length="524" mass="57645">MEFSCQIQLKIYYNGNQVTRTLEINAFWRINSASTMYACGPNGTILKHESANDEAKPYVRILFDGACLSESSTEISAITGDTTTCAWYIDDVFVSSDCESFSYSFSTVGTYTIKLEATYNGITTQTTKTAHIVNDPQIDKPINILDNILCHEESIQIEISNSEPDVVYTLHKENSNAIYGTSEVGNGGTVTLNSIPVNETATFLLNSANVNARSCTRTFTDTFEIIVEQTQANFHVGLLNASTNEDITFYQTSADASIFNWSFTTAANSLSTTGENPTNSFNSTGVHDVTLTASSVNQCVDGITLSSPNIYIKPLETNECWSYINQSESPTTGANSHDITHITEVEDGYLTGGYYRNEIFGTTHGIEYTINDSNGGFLSKSDDNGTLKWLVYTKGSSVSSVFSSVEDQNGDIYLSINGNDCEFFDNSGKRVTFNKGGNIVKLNSKGELIWYMAIRTFAPTGLTVDNNNDLLIYGSYDIYGDTQHHVYLNDILVDEVGTIIFRESGGRFCNGIIKTTPRRQHSMG</sequence>
<feature type="domain" description="PKD" evidence="1">
    <location>
        <begin position="251"/>
        <end position="295"/>
    </location>
</feature>
<proteinExistence type="predicted"/>
<dbReference type="KEGG" id="lnu:N7U66_01835"/>
<gene>
    <name evidence="2" type="ORF">N7U66_01835</name>
</gene>
<dbReference type="InterPro" id="IPR013783">
    <property type="entry name" value="Ig-like_fold"/>
</dbReference>